<organism evidence="1 2">
    <name type="scientific">Peloplasma aerotolerans</name>
    <dbReference type="NCBI Taxonomy" id="3044389"/>
    <lineage>
        <taxon>Bacteria</taxon>
        <taxon>Bacillati</taxon>
        <taxon>Mycoplasmatota</taxon>
        <taxon>Mollicutes</taxon>
        <taxon>Acholeplasmatales</taxon>
        <taxon>Acholeplasmataceae</taxon>
        <taxon>Peloplasma</taxon>
    </lineage>
</organism>
<gene>
    <name evidence="1" type="ORF">QJ521_08990</name>
</gene>
<sequence length="316" mass="36973">MHLHTNKKDFRELIIATASNTPGLQNHQVEKDYYVSLFLKGLTKLENNVDIVFKGGTSLSKCYDVIDRFSEDIDLTIKFPNVKAGRGLRKRLKENILATIDKLGMKFINPDEVQADRDFNSYEIEFERLFESTPEMIPHIKIETIAVYKPYPCIKKKVSNYITKHLIELEEGPDLIKKYDLETFEMSIQSIDRTFIDKLFAICDYHLEKTYERYSRHIYDIHMIWNSGLLDKKVVAKITDDVISDRQRLSMRNLSSKPGSRPKDILQEIIDHKVFESDYHDITLGFIYKKVSYETCINTLRAVLETKLIPEEVKAY</sequence>
<comment type="caution">
    <text evidence="1">The sequence shown here is derived from an EMBL/GenBank/DDBJ whole genome shotgun (WGS) entry which is preliminary data.</text>
</comment>
<dbReference type="RefSeq" id="WP_282840148.1">
    <property type="nucleotide sequence ID" value="NZ_JASCXW010000046.1"/>
</dbReference>
<dbReference type="Pfam" id="PF08843">
    <property type="entry name" value="AbiEii"/>
    <property type="match status" value="1"/>
</dbReference>
<proteinExistence type="predicted"/>
<keyword evidence="1" id="KW-0808">Transferase</keyword>
<name>A0AAW6UDH9_9MOLU</name>
<dbReference type="Proteomes" id="UP001431532">
    <property type="component" value="Unassembled WGS sequence"/>
</dbReference>
<dbReference type="EMBL" id="JASCXW010000046">
    <property type="protein sequence ID" value="MDI6453699.1"/>
    <property type="molecule type" value="Genomic_DNA"/>
</dbReference>
<dbReference type="GO" id="GO:0016740">
    <property type="term" value="F:transferase activity"/>
    <property type="evidence" value="ECO:0007669"/>
    <property type="project" value="UniProtKB-KW"/>
</dbReference>
<dbReference type="InterPro" id="IPR014942">
    <property type="entry name" value="AbiEii"/>
</dbReference>
<evidence type="ECO:0000313" key="1">
    <source>
        <dbReference type="EMBL" id="MDI6453699.1"/>
    </source>
</evidence>
<dbReference type="AlphaFoldDB" id="A0AAW6UDH9"/>
<accession>A0AAW6UDH9</accession>
<reference evidence="1" key="1">
    <citation type="submission" date="2023-05" db="EMBL/GenBank/DDBJ databases">
        <title>Mariniplasma microaerophilum sp. nov., a novel anaerobic mollicute isolated from terrestrial mud volcano, Taman Peninsula, Russia.</title>
        <authorList>
            <person name="Khomyakova M.A."/>
            <person name="Merkel A.Y."/>
            <person name="Slobodkin A.I."/>
        </authorList>
    </citation>
    <scope>NUCLEOTIDE SEQUENCE</scope>
    <source>
        <strain evidence="1">M4Ah</strain>
    </source>
</reference>
<protein>
    <submittedName>
        <fullName evidence="1">Nucleotidyl transferase AbiEii/AbiGii toxin family protein</fullName>
    </submittedName>
</protein>
<evidence type="ECO:0000313" key="2">
    <source>
        <dbReference type="Proteomes" id="UP001431532"/>
    </source>
</evidence>
<keyword evidence="2" id="KW-1185">Reference proteome</keyword>
<dbReference type="Gene3D" id="3.10.450.620">
    <property type="entry name" value="JHP933, nucleotidyltransferase-like core domain"/>
    <property type="match status" value="1"/>
</dbReference>